<dbReference type="Pfam" id="PF19586">
    <property type="entry name" value="DUF6093"/>
    <property type="match status" value="1"/>
</dbReference>
<dbReference type="InterPro" id="IPR046075">
    <property type="entry name" value="DUF6093"/>
</dbReference>
<dbReference type="Proteomes" id="UP001174209">
    <property type="component" value="Unassembled WGS sequence"/>
</dbReference>
<evidence type="ECO:0000313" key="3">
    <source>
        <dbReference type="Proteomes" id="UP001174209"/>
    </source>
</evidence>
<evidence type="ECO:0000256" key="1">
    <source>
        <dbReference type="SAM" id="MobiDB-lite"/>
    </source>
</evidence>
<accession>A0ABT8K3D2</accession>
<protein>
    <submittedName>
        <fullName evidence="2">DUF6093 family protein</fullName>
    </submittedName>
</protein>
<dbReference type="RefSeq" id="WP_301228293.1">
    <property type="nucleotide sequence ID" value="NZ_JAROCG010000001.1"/>
</dbReference>
<gene>
    <name evidence="2" type="ORF">P5G52_13855</name>
</gene>
<dbReference type="EMBL" id="JAROCG010000001">
    <property type="protein sequence ID" value="MDN4611949.1"/>
    <property type="molecule type" value="Genomic_DNA"/>
</dbReference>
<sequence length="142" mass="15652">MSPLPNSHVIPPGWAERHRPAAAATMQSPAVFRRISDGPAPYPVPEGWDGTEILWGTSEAPVLVRVQQLNRQAVTSAGEQPTSIHQYLVTAPVDGPPIRSGEQGDVIDVEGRRLRIVNESFGTYLWERDFTCIDNLTQQNPD</sequence>
<keyword evidence="3" id="KW-1185">Reference proteome</keyword>
<reference evidence="2" key="1">
    <citation type="submission" date="2023-06" db="EMBL/GenBank/DDBJ databases">
        <title>MT1 and MT2 Draft Genomes of Novel Species.</title>
        <authorList>
            <person name="Venkateswaran K."/>
        </authorList>
    </citation>
    <scope>NUCLEOTIDE SEQUENCE</scope>
    <source>
        <strain evidence="2">IIF3SC-B10</strain>
    </source>
</reference>
<feature type="region of interest" description="Disordered" evidence="1">
    <location>
        <begin position="1"/>
        <end position="22"/>
    </location>
</feature>
<evidence type="ECO:0000313" key="2">
    <source>
        <dbReference type="EMBL" id="MDN4611949.1"/>
    </source>
</evidence>
<organism evidence="2 3">
    <name type="scientific">Arthrobacter burdickii</name>
    <dbReference type="NCBI Taxonomy" id="3035920"/>
    <lineage>
        <taxon>Bacteria</taxon>
        <taxon>Bacillati</taxon>
        <taxon>Actinomycetota</taxon>
        <taxon>Actinomycetes</taxon>
        <taxon>Micrococcales</taxon>
        <taxon>Micrococcaceae</taxon>
        <taxon>Arthrobacter</taxon>
    </lineage>
</organism>
<name>A0ABT8K3D2_9MICC</name>
<proteinExistence type="predicted"/>
<comment type="caution">
    <text evidence="2">The sequence shown here is derived from an EMBL/GenBank/DDBJ whole genome shotgun (WGS) entry which is preliminary data.</text>
</comment>